<dbReference type="Pfam" id="PF10536">
    <property type="entry name" value="PMD"/>
    <property type="match status" value="1"/>
</dbReference>
<dbReference type="Proteomes" id="UP000027138">
    <property type="component" value="Unassembled WGS sequence"/>
</dbReference>
<evidence type="ECO:0000313" key="4">
    <source>
        <dbReference type="Proteomes" id="UP000027138"/>
    </source>
</evidence>
<accession>A0A067LEI9</accession>
<name>A0A067LEI9_JATCU</name>
<protein>
    <recommendedName>
        <fullName evidence="2">Aminotransferase-like plant mobile domain-containing protein</fullName>
    </recommendedName>
</protein>
<evidence type="ECO:0000256" key="1">
    <source>
        <dbReference type="SAM" id="MobiDB-lite"/>
    </source>
</evidence>
<organism evidence="3 4">
    <name type="scientific">Jatropha curcas</name>
    <name type="common">Barbados nut</name>
    <dbReference type="NCBI Taxonomy" id="180498"/>
    <lineage>
        <taxon>Eukaryota</taxon>
        <taxon>Viridiplantae</taxon>
        <taxon>Streptophyta</taxon>
        <taxon>Embryophyta</taxon>
        <taxon>Tracheophyta</taxon>
        <taxon>Spermatophyta</taxon>
        <taxon>Magnoliopsida</taxon>
        <taxon>eudicotyledons</taxon>
        <taxon>Gunneridae</taxon>
        <taxon>Pentapetalae</taxon>
        <taxon>rosids</taxon>
        <taxon>fabids</taxon>
        <taxon>Malpighiales</taxon>
        <taxon>Euphorbiaceae</taxon>
        <taxon>Crotonoideae</taxon>
        <taxon>Jatropheae</taxon>
        <taxon>Jatropha</taxon>
    </lineage>
</organism>
<dbReference type="EMBL" id="KK914208">
    <property type="protein sequence ID" value="KDP46787.1"/>
    <property type="molecule type" value="Genomic_DNA"/>
</dbReference>
<dbReference type="InterPro" id="IPR044824">
    <property type="entry name" value="MAIN-like"/>
</dbReference>
<dbReference type="InterPro" id="IPR019557">
    <property type="entry name" value="AminoTfrase-like_pln_mobile"/>
</dbReference>
<feature type="compositionally biased region" description="Low complexity" evidence="1">
    <location>
        <begin position="374"/>
        <end position="394"/>
    </location>
</feature>
<evidence type="ECO:0000259" key="2">
    <source>
        <dbReference type="Pfam" id="PF10536"/>
    </source>
</evidence>
<dbReference type="PANTHER" id="PTHR46033:SF8">
    <property type="entry name" value="PROTEIN MAINTENANCE OF MERISTEMS-LIKE"/>
    <property type="match status" value="1"/>
</dbReference>
<feature type="compositionally biased region" description="Polar residues" evidence="1">
    <location>
        <begin position="343"/>
        <end position="371"/>
    </location>
</feature>
<evidence type="ECO:0000313" key="3">
    <source>
        <dbReference type="EMBL" id="KDP46787.1"/>
    </source>
</evidence>
<feature type="domain" description="Aminotransferase-like plant mobile" evidence="2">
    <location>
        <begin position="8"/>
        <end position="227"/>
    </location>
</feature>
<keyword evidence="4" id="KW-1185">Reference proteome</keyword>
<dbReference type="GO" id="GO:0010073">
    <property type="term" value="P:meristem maintenance"/>
    <property type="evidence" value="ECO:0007669"/>
    <property type="project" value="InterPro"/>
</dbReference>
<gene>
    <name evidence="3" type="ORF">JCGZ_11158</name>
</gene>
<dbReference type="AlphaFoldDB" id="A0A067LEI9"/>
<feature type="region of interest" description="Disordered" evidence="1">
    <location>
        <begin position="334"/>
        <end position="401"/>
    </location>
</feature>
<reference evidence="3 4" key="1">
    <citation type="journal article" date="2014" name="PLoS ONE">
        <title>Global Analysis of Gene Expression Profiles in Physic Nut (Jatropha curcas L.) Seedlings Exposed to Salt Stress.</title>
        <authorList>
            <person name="Zhang L."/>
            <person name="Zhang C."/>
            <person name="Wu P."/>
            <person name="Chen Y."/>
            <person name="Li M."/>
            <person name="Jiang H."/>
            <person name="Wu G."/>
        </authorList>
    </citation>
    <scope>NUCLEOTIDE SEQUENCE [LARGE SCALE GENOMIC DNA]</scope>
    <source>
        <strain evidence="4">cv. GZQX0401</strain>
        <tissue evidence="3">Young leaves</tissue>
    </source>
</reference>
<dbReference type="OrthoDB" id="1936739at2759"/>
<dbReference type="PANTHER" id="PTHR46033">
    <property type="entry name" value="PROTEIN MAIN-LIKE 2"/>
    <property type="match status" value="1"/>
</dbReference>
<sequence>MVGHHQYFHFPWREMTMTPTDFSVISGIPFGIRPVELYNDWRTEVPPDWMVELIGIDLPRIVGPNSTTPVLSISRRWLSLQAPDIYARYREGELTATQVARFTLLLLFASTFWSNRKEKFNPSILKSLENLAHLEEYDWAGAILSRMYDDMCYLSRGHCKLSGTYYFWETWAFEYFPYIRPELIDADLGLVPLAWRWYRTNLQTALYRKSLRDLRTFFDTCTVEQVEAGAMNARLQGWIEADSHFQRLEALSRRGVVLSHPVLRRYYLGERGDFQIRGCRSAPYPPPEDMRAGKQKTLTDAHIEGFPHEEFILGGDYDEFCKMFLMQPIGSRFDDFQAPSQPPITHSSRASGPSTRTPRRSPQTDPSSSTPVEGPSQAGPSRPSGPSRAPRAISEATGPLHPGLANLRLPYNISYYTPDGTLVFREVSLENVDRLDLPLEDITEVPTGLVSQMMELMLGMQQELSSSWTLRAFDDQRRRRPRR</sequence>
<proteinExistence type="predicted"/>